<dbReference type="EMBL" id="NCSJ02000680">
    <property type="protein sequence ID" value="RFU23649.1"/>
    <property type="molecule type" value="Genomic_DNA"/>
</dbReference>
<proteinExistence type="predicted"/>
<dbReference type="OMA" id="LECITSW"/>
<dbReference type="GO" id="GO:0006606">
    <property type="term" value="P:protein import into nucleus"/>
    <property type="evidence" value="ECO:0007669"/>
    <property type="project" value="TreeGrafter"/>
</dbReference>
<organism evidence="4 5">
    <name type="scientific">Scytalidium lignicola</name>
    <name type="common">Hyphomycete</name>
    <dbReference type="NCBI Taxonomy" id="5539"/>
    <lineage>
        <taxon>Eukaryota</taxon>
        <taxon>Fungi</taxon>
        <taxon>Dikarya</taxon>
        <taxon>Ascomycota</taxon>
        <taxon>Pezizomycotina</taxon>
        <taxon>Leotiomycetes</taxon>
        <taxon>Leotiomycetes incertae sedis</taxon>
        <taxon>Scytalidium</taxon>
    </lineage>
</organism>
<dbReference type="Gene3D" id="1.25.10.10">
    <property type="entry name" value="Leucine-rich Repeat Variant"/>
    <property type="match status" value="1"/>
</dbReference>
<dbReference type="AlphaFoldDB" id="A0A3E2GRC1"/>
<feature type="domain" description="Exportin-1/Importin-beta-like" evidence="3">
    <location>
        <begin position="97"/>
        <end position="240"/>
    </location>
</feature>
<dbReference type="OrthoDB" id="435593at2759"/>
<dbReference type="STRING" id="5539.A0A3E2GRC1"/>
<dbReference type="InterPro" id="IPR057942">
    <property type="entry name" value="TPR_TNPO3_IPO13_3rd"/>
</dbReference>
<dbReference type="InterPro" id="IPR057941">
    <property type="entry name" value="TPR_TNPO3_IPO13_2nd"/>
</dbReference>
<keyword evidence="1" id="KW-0819">tRNA processing</keyword>
<evidence type="ECO:0000313" key="4">
    <source>
        <dbReference type="EMBL" id="RFU23649.1"/>
    </source>
</evidence>
<gene>
    <name evidence="4" type="ORF">B7463_g12687</name>
</gene>
<protein>
    <recommendedName>
        <fullName evidence="3">Exportin-1/Importin-beta-like domain-containing protein</fullName>
    </recommendedName>
</protein>
<dbReference type="InterPro" id="IPR016024">
    <property type="entry name" value="ARM-type_fold"/>
</dbReference>
<evidence type="ECO:0000256" key="1">
    <source>
        <dbReference type="ARBA" id="ARBA00022694"/>
    </source>
</evidence>
<evidence type="ECO:0000313" key="5">
    <source>
        <dbReference type="Proteomes" id="UP000258309"/>
    </source>
</evidence>
<accession>A0A3E2GRC1</accession>
<dbReference type="Proteomes" id="UP000258309">
    <property type="component" value="Unassembled WGS sequence"/>
</dbReference>
<dbReference type="SUPFAM" id="SSF48371">
    <property type="entry name" value="ARM repeat"/>
    <property type="match status" value="1"/>
</dbReference>
<dbReference type="PANTHER" id="PTHR12363">
    <property type="entry name" value="TRANSPORTIN 3 AND IMPORTIN 13"/>
    <property type="match status" value="1"/>
</dbReference>
<feature type="non-terminal residue" evidence="4">
    <location>
        <position position="1"/>
    </location>
</feature>
<dbReference type="InterPro" id="IPR051345">
    <property type="entry name" value="Importin_beta-like_NTR"/>
</dbReference>
<reference evidence="4 5" key="1">
    <citation type="submission" date="2018-05" db="EMBL/GenBank/DDBJ databases">
        <title>Draft genome sequence of Scytalidium lignicola DSM 105466, a ubiquitous saprotrophic fungus.</title>
        <authorList>
            <person name="Buettner E."/>
            <person name="Gebauer A.M."/>
            <person name="Hofrichter M."/>
            <person name="Liers C."/>
            <person name="Kellner H."/>
        </authorList>
    </citation>
    <scope>NUCLEOTIDE SEQUENCE [LARGE SCALE GENOMIC DNA]</scope>
    <source>
        <strain evidence="4 5">DSM 105466</strain>
    </source>
</reference>
<dbReference type="Pfam" id="PF24139">
    <property type="entry name" value="TPR_TNPO3_IPO13_4th"/>
    <property type="match status" value="1"/>
</dbReference>
<dbReference type="InterPro" id="IPR058537">
    <property type="entry name" value="TPR_TNPO3_IPO13_4th"/>
</dbReference>
<comment type="caution">
    <text evidence="4">The sequence shown here is derived from an EMBL/GenBank/DDBJ whole genome shotgun (WGS) entry which is preliminary data.</text>
</comment>
<dbReference type="GO" id="GO:0008033">
    <property type="term" value="P:tRNA processing"/>
    <property type="evidence" value="ECO:0007669"/>
    <property type="project" value="UniProtKB-KW"/>
</dbReference>
<dbReference type="Pfam" id="PF08389">
    <property type="entry name" value="Xpo1"/>
    <property type="match status" value="1"/>
</dbReference>
<feature type="non-terminal residue" evidence="4">
    <location>
        <position position="960"/>
    </location>
</feature>
<keyword evidence="5" id="KW-1185">Reference proteome</keyword>
<dbReference type="GO" id="GO:0005737">
    <property type="term" value="C:cytoplasm"/>
    <property type="evidence" value="ECO:0007669"/>
    <property type="project" value="TreeGrafter"/>
</dbReference>
<dbReference type="FunFam" id="1.25.10.10:FF:000266">
    <property type="entry name" value="mRNA transport regulator MTR10"/>
    <property type="match status" value="1"/>
</dbReference>
<sequence length="960" mass="107831">MASNGIQPQQAFAPVLTAMATMRDGQREQKKAAHEFLESFQKSTEAWTVTIGILQSDAEVEAKLFAATTLRGKIPESALPSLRTQILQLLKVFAMGPRPIRTQLCVCLAILAIQMTSWKDVVPSVVSALGNDADSHACILDFLRVLPEEVNEGRKINLSEDELNDRTKELLEDNAGLVLQLLVSYSQSSDSAASNPQLLEVITSWVREIPLGDILSSPLLNVIFNAVDQDRSFEAATDCLCAIFKETKDGDEYLPQIQILLPRVVAFQPRIKKAADDEDIDTYRGITRIFAEAGEAWVVLIAREPTVFRPLVEAVLECAARDTDREAIGLTFVFWYEFKLYLVLERYIQSRMQYVDIYSKLVDIMISRLEYPSADNATDADLFEGDREAEEKFRSFRHQMGDVLKDCCEIMGVTECLTKILKHIKEWMSSYASLASGTSVPHWQKLEAPLFSMRAIGRMVDKDEDIILPQIMPLIVQMPNHEKLRFTTTMVLARYTEWTSNHPEFLEPQFTYIVSSFGTDSKEIVGAAALAMKFFCSDCRHLLGGQVLQLQAFYDQTLDKLSLISQEELTEGVASVIAVQPPGQIYDLLKLYCDPLITRLMSKANNAVDQPSKLDLADHLGLITIMIQFVTPYVEQGQENPAVKYCQEIFPVLSTILDNFLEFSPVCERICRCWRYMVISYRTAMAPLLPGMANKLASGFTASKQGCFLWVTSAILREFSDDREHVDEQTTEAIYAFFEAQATAMLRMLSELPPSDLPDVIEDFYRLLVDAILYYPSKLIRSDLFTPIFQAGVSVLALEKREPLSATLHYLRDVIDYGSDNPPSSVTGPNAAGLQQLVRNLLLSNGEHLVKQILAGMMITFPNDCFADGSGCLLGLFEIMPEQTTSWVSKTVRMLPAGTISEPEIERLMNGIQSNLSAGKDGLRKVRSLLQDFTNIYRRRYVAPREGLGGLEATRFQFDR</sequence>
<dbReference type="InterPro" id="IPR013598">
    <property type="entry name" value="Exportin-1/Importin-b-like"/>
</dbReference>
<comment type="function">
    <text evidence="2">tRNA nucleus export receptor which facilitates tRNA translocation across the nuclear pore complex. Involved in pre-tRNA splicing, probably by affecting the interaction of pre-tRNA with splicing endonuclease.</text>
</comment>
<name>A0A3E2GRC1_SCYLI</name>
<evidence type="ECO:0000256" key="2">
    <source>
        <dbReference type="ARBA" id="ARBA00025147"/>
    </source>
</evidence>
<dbReference type="PANTHER" id="PTHR12363:SF53">
    <property type="entry name" value="MRNA TRANSPORT REGULATOR MTR10"/>
    <property type="match status" value="1"/>
</dbReference>
<dbReference type="Pfam" id="PF24140">
    <property type="entry name" value="TPR_TNPO3_IPO13_3rd"/>
    <property type="match status" value="1"/>
</dbReference>
<evidence type="ECO:0000259" key="3">
    <source>
        <dbReference type="Pfam" id="PF08389"/>
    </source>
</evidence>
<dbReference type="InterPro" id="IPR011989">
    <property type="entry name" value="ARM-like"/>
</dbReference>
<dbReference type="Pfam" id="PF24138">
    <property type="entry name" value="TPR_TNPO3_IPO13_2nd"/>
    <property type="match status" value="1"/>
</dbReference>